<evidence type="ECO:0000313" key="1">
    <source>
        <dbReference type="EMBL" id="MDQ1098186.1"/>
    </source>
</evidence>
<reference evidence="1 2" key="1">
    <citation type="submission" date="2023-07" db="EMBL/GenBank/DDBJ databases">
        <title>Functional and genomic diversity of the sorghum phyllosphere microbiome.</title>
        <authorList>
            <person name="Shade A."/>
        </authorList>
    </citation>
    <scope>NUCLEOTIDE SEQUENCE [LARGE SCALE GENOMIC DNA]</scope>
    <source>
        <strain evidence="1 2">SORGH_AS_1064</strain>
    </source>
</reference>
<proteinExistence type="predicted"/>
<name>A0ABU0TMA8_9FLAO</name>
<evidence type="ECO:0000313" key="2">
    <source>
        <dbReference type="Proteomes" id="UP001225072"/>
    </source>
</evidence>
<keyword evidence="2" id="KW-1185">Reference proteome</keyword>
<gene>
    <name evidence="1" type="ORF">QE404_003333</name>
</gene>
<sequence length="64" mass="6938">MKKSNLKALSRNELKVINAGKKIISSIGSSNCQAYSGCSSGCAEYRYVNDQVFGDWYCSSCCVA</sequence>
<protein>
    <recommendedName>
        <fullName evidence="3">Bacteriocin</fullName>
    </recommendedName>
</protein>
<comment type="caution">
    <text evidence="1">The sequence shown here is derived from an EMBL/GenBank/DDBJ whole genome shotgun (WGS) entry which is preliminary data.</text>
</comment>
<dbReference type="Proteomes" id="UP001225072">
    <property type="component" value="Unassembled WGS sequence"/>
</dbReference>
<dbReference type="EMBL" id="JAUTAL010000001">
    <property type="protein sequence ID" value="MDQ1098186.1"/>
    <property type="molecule type" value="Genomic_DNA"/>
</dbReference>
<dbReference type="RefSeq" id="WP_307452275.1">
    <property type="nucleotide sequence ID" value="NZ_JAUTAL010000001.1"/>
</dbReference>
<accession>A0ABU0TMA8</accession>
<organism evidence="1 2">
    <name type="scientific">Chryseobacterium camelliae</name>
    <dbReference type="NCBI Taxonomy" id="1265445"/>
    <lineage>
        <taxon>Bacteria</taxon>
        <taxon>Pseudomonadati</taxon>
        <taxon>Bacteroidota</taxon>
        <taxon>Flavobacteriia</taxon>
        <taxon>Flavobacteriales</taxon>
        <taxon>Weeksellaceae</taxon>
        <taxon>Chryseobacterium group</taxon>
        <taxon>Chryseobacterium</taxon>
    </lineage>
</organism>
<evidence type="ECO:0008006" key="3">
    <source>
        <dbReference type="Google" id="ProtNLM"/>
    </source>
</evidence>